<gene>
    <name evidence="1" type="ORF">BDK92_7193</name>
</gene>
<proteinExistence type="predicted"/>
<dbReference type="OrthoDB" id="4293440at2"/>
<organism evidence="1 2">
    <name type="scientific">Micromonospora pisi</name>
    <dbReference type="NCBI Taxonomy" id="589240"/>
    <lineage>
        <taxon>Bacteria</taxon>
        <taxon>Bacillati</taxon>
        <taxon>Actinomycetota</taxon>
        <taxon>Actinomycetes</taxon>
        <taxon>Micromonosporales</taxon>
        <taxon>Micromonosporaceae</taxon>
        <taxon>Micromonospora</taxon>
    </lineage>
</organism>
<dbReference type="Proteomes" id="UP000277671">
    <property type="component" value="Unassembled WGS sequence"/>
</dbReference>
<dbReference type="RefSeq" id="WP_121160668.1">
    <property type="nucleotide sequence ID" value="NZ_RBKT01000001.1"/>
</dbReference>
<name>A0A495JVZ4_9ACTN</name>
<protein>
    <submittedName>
        <fullName evidence="1">Uncharacterized protein</fullName>
    </submittedName>
</protein>
<dbReference type="EMBL" id="RBKT01000001">
    <property type="protein sequence ID" value="RKR92715.1"/>
    <property type="molecule type" value="Genomic_DNA"/>
</dbReference>
<evidence type="ECO:0000313" key="2">
    <source>
        <dbReference type="Proteomes" id="UP000277671"/>
    </source>
</evidence>
<accession>A0A495JVZ4</accession>
<dbReference type="AlphaFoldDB" id="A0A495JVZ4"/>
<sequence length="122" mass="13092">MQATTLNRRLIAYSARSTDGPIADIVQGIATVITTHTRPTWSECAEQIPGYVTGTDLGPAIEYTLRYTHCGQDVVRVLDAAGVERIGKVVMASNARTGNITNIAVLDADGGDVTFDFACFRD</sequence>
<keyword evidence="2" id="KW-1185">Reference proteome</keyword>
<reference evidence="1 2" key="1">
    <citation type="submission" date="2018-10" db="EMBL/GenBank/DDBJ databases">
        <title>Sequencing the genomes of 1000 actinobacteria strains.</title>
        <authorList>
            <person name="Klenk H.-P."/>
        </authorList>
    </citation>
    <scope>NUCLEOTIDE SEQUENCE [LARGE SCALE GENOMIC DNA]</scope>
    <source>
        <strain evidence="1 2">DSM 45175</strain>
    </source>
</reference>
<evidence type="ECO:0000313" key="1">
    <source>
        <dbReference type="EMBL" id="RKR92715.1"/>
    </source>
</evidence>
<comment type="caution">
    <text evidence="1">The sequence shown here is derived from an EMBL/GenBank/DDBJ whole genome shotgun (WGS) entry which is preliminary data.</text>
</comment>